<dbReference type="Pfam" id="PF14712">
    <property type="entry name" value="Snapin_Pallidin"/>
    <property type="match status" value="1"/>
</dbReference>
<organism evidence="4 5">
    <name type="scientific">Pristionchus fissidentatus</name>
    <dbReference type="NCBI Taxonomy" id="1538716"/>
    <lineage>
        <taxon>Eukaryota</taxon>
        <taxon>Metazoa</taxon>
        <taxon>Ecdysozoa</taxon>
        <taxon>Nematoda</taxon>
        <taxon>Chromadorea</taxon>
        <taxon>Rhabditida</taxon>
        <taxon>Rhabditina</taxon>
        <taxon>Diplogasteromorpha</taxon>
        <taxon>Diplogasteroidea</taxon>
        <taxon>Neodiplogasteridae</taxon>
        <taxon>Pristionchus</taxon>
    </lineage>
</organism>
<dbReference type="GO" id="GO:0008333">
    <property type="term" value="P:endosome to lysosome transport"/>
    <property type="evidence" value="ECO:0007669"/>
    <property type="project" value="TreeGrafter"/>
</dbReference>
<dbReference type="GO" id="GO:0000149">
    <property type="term" value="F:SNARE binding"/>
    <property type="evidence" value="ECO:0007669"/>
    <property type="project" value="TreeGrafter"/>
</dbReference>
<protein>
    <recommendedName>
        <fullName evidence="3">Biogenesis of lysosome-related organelles complex 1 subunit 7</fullName>
    </recommendedName>
</protein>
<accession>A0AAV5W2A0</accession>
<dbReference type="GO" id="GO:0006886">
    <property type="term" value="P:intracellular protein transport"/>
    <property type="evidence" value="ECO:0007669"/>
    <property type="project" value="InterPro"/>
</dbReference>
<evidence type="ECO:0000313" key="5">
    <source>
        <dbReference type="Proteomes" id="UP001432322"/>
    </source>
</evidence>
<dbReference type="GO" id="GO:0032418">
    <property type="term" value="P:lysosome localization"/>
    <property type="evidence" value="ECO:0007669"/>
    <property type="project" value="TreeGrafter"/>
</dbReference>
<evidence type="ECO:0000313" key="4">
    <source>
        <dbReference type="EMBL" id="GMT24598.1"/>
    </source>
</evidence>
<proteinExistence type="inferred from homology"/>
<sequence>MASHTVLEAADLTLMSLSSAIATLDAHTVLTRNSQSELTKSIEELSEFLRVLSDHREPFDISSSVRKLNDCQRRVGDVSSRLIAVTDRLGTLQREIARETHQHKILIKQQLPDKPEQ</sequence>
<dbReference type="PANTHER" id="PTHR31305">
    <property type="entry name" value="SNARE-ASSOCIATED PROTEIN SNAPIN"/>
    <property type="match status" value="1"/>
</dbReference>
<dbReference type="Proteomes" id="UP001432322">
    <property type="component" value="Unassembled WGS sequence"/>
</dbReference>
<evidence type="ECO:0000256" key="1">
    <source>
        <dbReference type="ARBA" id="ARBA00006111"/>
    </source>
</evidence>
<keyword evidence="5" id="KW-1185">Reference proteome</keyword>
<comment type="similarity">
    <text evidence="1">Belongs to the SNAPIN family.</text>
</comment>
<dbReference type="GO" id="GO:0016079">
    <property type="term" value="P:synaptic vesicle exocytosis"/>
    <property type="evidence" value="ECO:0007669"/>
    <property type="project" value="TreeGrafter"/>
</dbReference>
<reference evidence="4" key="1">
    <citation type="submission" date="2023-10" db="EMBL/GenBank/DDBJ databases">
        <title>Genome assembly of Pristionchus species.</title>
        <authorList>
            <person name="Yoshida K."/>
            <person name="Sommer R.J."/>
        </authorList>
    </citation>
    <scope>NUCLEOTIDE SEQUENCE</scope>
    <source>
        <strain evidence="4">RS5133</strain>
    </source>
</reference>
<dbReference type="InterPro" id="IPR017246">
    <property type="entry name" value="Snapin"/>
</dbReference>
<dbReference type="PANTHER" id="PTHR31305:SF2">
    <property type="entry name" value="SNARE-ASSOCIATED PROTEIN SNAPIN"/>
    <property type="match status" value="1"/>
</dbReference>
<dbReference type="GO" id="GO:0031083">
    <property type="term" value="C:BLOC-1 complex"/>
    <property type="evidence" value="ECO:0007669"/>
    <property type="project" value="InterPro"/>
</dbReference>
<dbReference type="GO" id="GO:0099078">
    <property type="term" value="C:BORC complex"/>
    <property type="evidence" value="ECO:0007669"/>
    <property type="project" value="TreeGrafter"/>
</dbReference>
<evidence type="ECO:0000256" key="2">
    <source>
        <dbReference type="ARBA" id="ARBA00023054"/>
    </source>
</evidence>
<gene>
    <name evidence="4" type="ORF">PFISCL1PPCAC_15895</name>
</gene>
<keyword evidence="2" id="KW-0175">Coiled coil</keyword>
<name>A0AAV5W2A0_9BILA</name>
<dbReference type="InterPro" id="IPR028119">
    <property type="entry name" value="Snapin/Pallidin/Snn1"/>
</dbReference>
<comment type="caution">
    <text evidence="4">The sequence shown here is derived from an EMBL/GenBank/DDBJ whole genome shotgun (WGS) entry which is preliminary data.</text>
</comment>
<evidence type="ECO:0000256" key="3">
    <source>
        <dbReference type="ARBA" id="ARBA00033330"/>
    </source>
</evidence>
<dbReference type="GO" id="GO:0008021">
    <property type="term" value="C:synaptic vesicle"/>
    <property type="evidence" value="ECO:0007669"/>
    <property type="project" value="TreeGrafter"/>
</dbReference>
<dbReference type="AlphaFoldDB" id="A0AAV5W2A0"/>
<dbReference type="GO" id="GO:2000300">
    <property type="term" value="P:regulation of synaptic vesicle exocytosis"/>
    <property type="evidence" value="ECO:0007669"/>
    <property type="project" value="TreeGrafter"/>
</dbReference>
<dbReference type="EMBL" id="BTSY01000004">
    <property type="protein sequence ID" value="GMT24598.1"/>
    <property type="molecule type" value="Genomic_DNA"/>
</dbReference>
<dbReference type="GO" id="GO:0007040">
    <property type="term" value="P:lysosome organization"/>
    <property type="evidence" value="ECO:0007669"/>
    <property type="project" value="TreeGrafter"/>
</dbReference>